<reference evidence="19 20" key="1">
    <citation type="submission" date="2021-07" db="EMBL/GenBank/DDBJ databases">
        <authorList>
            <person name="Imarazene B."/>
            <person name="Zahm M."/>
            <person name="Klopp C."/>
            <person name="Cabau C."/>
            <person name="Beille S."/>
            <person name="Jouanno E."/>
            <person name="Castinel A."/>
            <person name="Lluch J."/>
            <person name="Gil L."/>
            <person name="Kuchtly C."/>
            <person name="Lopez Roques C."/>
            <person name="Donnadieu C."/>
            <person name="Parrinello H."/>
            <person name="Journot L."/>
            <person name="Du K."/>
            <person name="Schartl M."/>
            <person name="Retaux S."/>
            <person name="Guiguen Y."/>
        </authorList>
    </citation>
    <scope>NUCLEOTIDE SEQUENCE [LARGE SCALE GENOMIC DNA]</scope>
    <source>
        <strain evidence="19">Pach_M1</strain>
        <tissue evidence="19">Testis</tissue>
    </source>
</reference>
<feature type="transmembrane region" description="Helical" evidence="16">
    <location>
        <begin position="89"/>
        <end position="113"/>
    </location>
</feature>
<evidence type="ECO:0000256" key="8">
    <source>
        <dbReference type="ARBA" id="ARBA00023139"/>
    </source>
</evidence>
<dbReference type="GO" id="GO:0042310">
    <property type="term" value="P:vasoconstriction"/>
    <property type="evidence" value="ECO:0007669"/>
    <property type="project" value="InterPro"/>
</dbReference>
<keyword evidence="10 14" id="KW-0675">Receptor</keyword>
<feature type="compositionally biased region" description="Low complexity" evidence="15">
    <location>
        <begin position="50"/>
        <end position="67"/>
    </location>
</feature>
<dbReference type="PANTHER" id="PTHR46099:SF3">
    <property type="entry name" value="ENDOTHELIN RECEPTOR TYPE B"/>
    <property type="match status" value="1"/>
</dbReference>
<evidence type="ECO:0000256" key="10">
    <source>
        <dbReference type="ARBA" id="ARBA00023170"/>
    </source>
</evidence>
<evidence type="ECO:0000256" key="11">
    <source>
        <dbReference type="ARBA" id="ARBA00023224"/>
    </source>
</evidence>
<sequence>MEIMKMEMRRRVVMMLFCTLIFFTAVQSESSSRSSSSSSSPSHNLTADQRSSITPNTSSTTSTSSTPPRRPAPLPMCSAPTRLRDLFKYINTFVSCFVFLFGMVGNVTLLRIIKKHKCMRSGPNILIASLALGDIVHILIDIPVNVYKLLAVDWPFGLVVCKLVPFVQKTSVGITVLSLCALSVDRYRVVVSRSVIRTLGMPQWTLCKLCVIWAGSVLLAVPEVVGFDLIMMDYKGEQLRICLLHPLQTSTFMQFYKAVKDWWLFGFYFLMPLICTAVFYGRMSWEMLRGDVERSEMTYHLKQRWEAARAVFCLVLAFAICWFPLHLSRILKLTIYDEEDPGRCDLLSAFLVLDYIGINMASLNSCVNPMALYAVSQRFQKHFQESLCCWRSSATQEVPDETHKFLRSKVTEQNSDSSSRAERSSKDCSAGERALLTACLCLQS</sequence>
<evidence type="ECO:0000256" key="16">
    <source>
        <dbReference type="SAM" id="Phobius"/>
    </source>
</evidence>
<evidence type="ECO:0000256" key="2">
    <source>
        <dbReference type="ARBA" id="ARBA00015019"/>
    </source>
</evidence>
<dbReference type="EMBL" id="JAICCE010000011">
    <property type="protein sequence ID" value="KAG9270992.1"/>
    <property type="molecule type" value="Genomic_DNA"/>
</dbReference>
<feature type="compositionally biased region" description="Low complexity" evidence="15">
    <location>
        <begin position="31"/>
        <end position="42"/>
    </location>
</feature>
<dbReference type="PROSITE" id="PS00237">
    <property type="entry name" value="G_PROTEIN_RECEP_F1_1"/>
    <property type="match status" value="1"/>
</dbReference>
<dbReference type="GO" id="GO:0004962">
    <property type="term" value="F:endothelin receptor activity"/>
    <property type="evidence" value="ECO:0007669"/>
    <property type="project" value="InterPro"/>
</dbReference>
<evidence type="ECO:0000256" key="5">
    <source>
        <dbReference type="ARBA" id="ARBA00022989"/>
    </source>
</evidence>
<evidence type="ECO:0000256" key="6">
    <source>
        <dbReference type="ARBA" id="ARBA00023040"/>
    </source>
</evidence>
<evidence type="ECO:0000256" key="17">
    <source>
        <dbReference type="SAM" id="SignalP"/>
    </source>
</evidence>
<comment type="caution">
    <text evidence="19">The sequence shown here is derived from an EMBL/GenBank/DDBJ whole genome shotgun (WGS) entry which is preliminary data.</text>
</comment>
<evidence type="ECO:0000256" key="12">
    <source>
        <dbReference type="ARBA" id="ARBA00023288"/>
    </source>
</evidence>
<evidence type="ECO:0000256" key="3">
    <source>
        <dbReference type="ARBA" id="ARBA00022475"/>
    </source>
</evidence>
<feature type="transmembrane region" description="Helical" evidence="16">
    <location>
        <begin position="166"/>
        <end position="184"/>
    </location>
</feature>
<dbReference type="PRINTS" id="PR00571">
    <property type="entry name" value="ENDOTHELINBR"/>
</dbReference>
<feature type="domain" description="G-protein coupled receptors family 1 profile" evidence="18">
    <location>
        <begin position="105"/>
        <end position="372"/>
    </location>
</feature>
<dbReference type="InterPro" id="IPR017452">
    <property type="entry name" value="GPCR_Rhodpsn_7TM"/>
</dbReference>
<dbReference type="GO" id="GO:0008217">
    <property type="term" value="P:regulation of blood pressure"/>
    <property type="evidence" value="ECO:0007669"/>
    <property type="project" value="InterPro"/>
</dbReference>
<dbReference type="PRINTS" id="PR00237">
    <property type="entry name" value="GPCRRHODOPSN"/>
</dbReference>
<evidence type="ECO:0000256" key="13">
    <source>
        <dbReference type="ARBA" id="ARBA00032475"/>
    </source>
</evidence>
<dbReference type="InterPro" id="IPR000276">
    <property type="entry name" value="GPCR_Rhodpsn"/>
</dbReference>
<organism evidence="19 20">
    <name type="scientific">Astyanax mexicanus</name>
    <name type="common">Blind cave fish</name>
    <name type="synonym">Astyanax fasciatus mexicanus</name>
    <dbReference type="NCBI Taxonomy" id="7994"/>
    <lineage>
        <taxon>Eukaryota</taxon>
        <taxon>Metazoa</taxon>
        <taxon>Chordata</taxon>
        <taxon>Craniata</taxon>
        <taxon>Vertebrata</taxon>
        <taxon>Euteleostomi</taxon>
        <taxon>Actinopterygii</taxon>
        <taxon>Neopterygii</taxon>
        <taxon>Teleostei</taxon>
        <taxon>Ostariophysi</taxon>
        <taxon>Characiformes</taxon>
        <taxon>Characoidei</taxon>
        <taxon>Acestrorhamphidae</taxon>
        <taxon>Acestrorhamphinae</taxon>
        <taxon>Astyanax</taxon>
    </lineage>
</organism>
<dbReference type="PROSITE" id="PS50262">
    <property type="entry name" value="G_PROTEIN_RECEP_F1_2"/>
    <property type="match status" value="1"/>
</dbReference>
<accession>A0A8T2LM72</accession>
<evidence type="ECO:0000256" key="4">
    <source>
        <dbReference type="ARBA" id="ARBA00022692"/>
    </source>
</evidence>
<dbReference type="InterPro" id="IPR051193">
    <property type="entry name" value="GPCR_endothelin_rcpt"/>
</dbReference>
<dbReference type="InterPro" id="IPR001112">
    <property type="entry name" value="ETB_rcpt"/>
</dbReference>
<dbReference type="PRINTS" id="PR00366">
    <property type="entry name" value="ENDOTHELINR"/>
</dbReference>
<keyword evidence="17" id="KW-0732">Signal</keyword>
<evidence type="ECO:0000313" key="19">
    <source>
        <dbReference type="EMBL" id="KAG9270992.1"/>
    </source>
</evidence>
<feature type="transmembrane region" description="Helical" evidence="16">
    <location>
        <begin position="125"/>
        <end position="146"/>
    </location>
</feature>
<keyword evidence="4 14" id="KW-0812">Transmembrane</keyword>
<keyword evidence="7 16" id="KW-0472">Membrane</keyword>
<feature type="transmembrane region" description="Helical" evidence="16">
    <location>
        <begin position="307"/>
        <end position="327"/>
    </location>
</feature>
<evidence type="ECO:0000313" key="20">
    <source>
        <dbReference type="Proteomes" id="UP000752171"/>
    </source>
</evidence>
<feature type="transmembrane region" description="Helical" evidence="16">
    <location>
        <begin position="205"/>
        <end position="225"/>
    </location>
</feature>
<dbReference type="Pfam" id="PF00001">
    <property type="entry name" value="7tm_1"/>
    <property type="match status" value="1"/>
</dbReference>
<keyword evidence="9" id="KW-1015">Disulfide bond</keyword>
<evidence type="ECO:0000256" key="15">
    <source>
        <dbReference type="SAM" id="MobiDB-lite"/>
    </source>
</evidence>
<gene>
    <name evidence="19" type="primary">EDNRB</name>
    <name evidence="19" type="ORF">AMEX_G13860</name>
</gene>
<evidence type="ECO:0000256" key="9">
    <source>
        <dbReference type="ARBA" id="ARBA00023157"/>
    </source>
</evidence>
<evidence type="ECO:0000256" key="14">
    <source>
        <dbReference type="RuleBase" id="RU000688"/>
    </source>
</evidence>
<feature type="transmembrane region" description="Helical" evidence="16">
    <location>
        <begin position="262"/>
        <end position="280"/>
    </location>
</feature>
<name>A0A8T2LM72_ASTMX</name>
<comment type="similarity">
    <text evidence="14">Belongs to the G-protein coupled receptor 1 family.</text>
</comment>
<comment type="subcellular location">
    <subcellularLocation>
        <location evidence="1">Cell membrane</location>
        <topology evidence="1">Multi-pass membrane protein</topology>
    </subcellularLocation>
</comment>
<keyword evidence="12" id="KW-0449">Lipoprotein</keyword>
<evidence type="ECO:0000256" key="1">
    <source>
        <dbReference type="ARBA" id="ARBA00004651"/>
    </source>
</evidence>
<evidence type="ECO:0000256" key="7">
    <source>
        <dbReference type="ARBA" id="ARBA00023136"/>
    </source>
</evidence>
<dbReference type="GO" id="GO:0048484">
    <property type="term" value="P:enteric nervous system development"/>
    <property type="evidence" value="ECO:0007669"/>
    <property type="project" value="InterPro"/>
</dbReference>
<dbReference type="Proteomes" id="UP000752171">
    <property type="component" value="Unassembled WGS sequence"/>
</dbReference>
<dbReference type="AlphaFoldDB" id="A0A8T2LM72"/>
<keyword evidence="5 16" id="KW-1133">Transmembrane helix</keyword>
<feature type="region of interest" description="Disordered" evidence="15">
    <location>
        <begin position="31"/>
        <end position="75"/>
    </location>
</feature>
<feature type="signal peptide" evidence="17">
    <location>
        <begin position="1"/>
        <end position="28"/>
    </location>
</feature>
<dbReference type="InterPro" id="IPR000499">
    <property type="entry name" value="Endthln_rcpt"/>
</dbReference>
<dbReference type="Gene3D" id="1.20.1070.10">
    <property type="entry name" value="Rhodopsin 7-helix transmembrane proteins"/>
    <property type="match status" value="1"/>
</dbReference>
<evidence type="ECO:0000259" key="18">
    <source>
        <dbReference type="PROSITE" id="PS50262"/>
    </source>
</evidence>
<keyword evidence="8" id="KW-0564">Palmitate</keyword>
<feature type="chain" id="PRO_5035813316" description="Endothelin receptor type B" evidence="17">
    <location>
        <begin position="29"/>
        <end position="444"/>
    </location>
</feature>
<keyword evidence="6 14" id="KW-0297">G-protein coupled receptor</keyword>
<dbReference type="GO" id="GO:0005886">
    <property type="term" value="C:plasma membrane"/>
    <property type="evidence" value="ECO:0007669"/>
    <property type="project" value="UniProtKB-SubCell"/>
</dbReference>
<dbReference type="FunFam" id="1.20.1070.10:FF:000076">
    <property type="entry name" value="Endothelin receptor type B"/>
    <property type="match status" value="1"/>
</dbReference>
<proteinExistence type="inferred from homology"/>
<keyword evidence="11 14" id="KW-0807">Transducer</keyword>
<dbReference type="GO" id="GO:0048066">
    <property type="term" value="P:developmental pigmentation"/>
    <property type="evidence" value="ECO:0007669"/>
    <property type="project" value="TreeGrafter"/>
</dbReference>
<dbReference type="PANTHER" id="PTHR46099">
    <property type="entry name" value="G_PROTEIN_RECEP_F1_2 DOMAIN-CONTAINING PROTEIN"/>
    <property type="match status" value="1"/>
</dbReference>
<protein>
    <recommendedName>
        <fullName evidence="2">Endothelin receptor type B</fullName>
    </recommendedName>
    <alternativeName>
        <fullName evidence="13">Endothelin receptor non-selective type</fullName>
    </alternativeName>
</protein>
<dbReference type="SUPFAM" id="SSF81321">
    <property type="entry name" value="Family A G protein-coupled receptor-like"/>
    <property type="match status" value="1"/>
</dbReference>
<keyword evidence="3" id="KW-1003">Cell membrane</keyword>